<evidence type="ECO:0000256" key="2">
    <source>
        <dbReference type="ARBA" id="ARBA00022771"/>
    </source>
</evidence>
<dbReference type="PANTHER" id="PTHR11102">
    <property type="entry name" value="SEL-1-LIKE PROTEIN"/>
    <property type="match status" value="1"/>
</dbReference>
<reference evidence="8" key="1">
    <citation type="submission" date="2023-06" db="EMBL/GenBank/DDBJ databases">
        <title>Survivors Of The Sea: Transcriptome response of Skeletonema marinoi to long-term dormancy.</title>
        <authorList>
            <person name="Pinder M.I.M."/>
            <person name="Kourtchenko O."/>
            <person name="Robertson E.K."/>
            <person name="Larsson T."/>
            <person name="Maumus F."/>
            <person name="Osuna-Cruz C.M."/>
            <person name="Vancaester E."/>
            <person name="Stenow R."/>
            <person name="Vandepoele K."/>
            <person name="Ploug H."/>
            <person name="Bruchert V."/>
            <person name="Godhe A."/>
            <person name="Topel M."/>
        </authorList>
    </citation>
    <scope>NUCLEOTIDE SEQUENCE</scope>
    <source>
        <strain evidence="8">R05AC</strain>
    </source>
</reference>
<dbReference type="EMBL" id="JATAAI010000046">
    <property type="protein sequence ID" value="KAK1733660.1"/>
    <property type="molecule type" value="Genomic_DNA"/>
</dbReference>
<name>A0AAD8XUJ7_9STRA</name>
<evidence type="ECO:0000256" key="3">
    <source>
        <dbReference type="ARBA" id="ARBA00022833"/>
    </source>
</evidence>
<evidence type="ECO:0000313" key="9">
    <source>
        <dbReference type="Proteomes" id="UP001224775"/>
    </source>
</evidence>
<organism evidence="8 9">
    <name type="scientific">Skeletonema marinoi</name>
    <dbReference type="NCBI Taxonomy" id="267567"/>
    <lineage>
        <taxon>Eukaryota</taxon>
        <taxon>Sar</taxon>
        <taxon>Stramenopiles</taxon>
        <taxon>Ochrophyta</taxon>
        <taxon>Bacillariophyta</taxon>
        <taxon>Coscinodiscophyceae</taxon>
        <taxon>Thalassiosirophycidae</taxon>
        <taxon>Thalassiosirales</taxon>
        <taxon>Skeletonemataceae</taxon>
        <taxon>Skeletonema</taxon>
        <taxon>Skeletonema marinoi-dohrnii complex</taxon>
    </lineage>
</organism>
<proteinExistence type="inferred from homology"/>
<keyword evidence="1" id="KW-0479">Metal-binding</keyword>
<dbReference type="InterPro" id="IPR006597">
    <property type="entry name" value="Sel1-like"/>
</dbReference>
<keyword evidence="2 5" id="KW-0863">Zinc-finger</keyword>
<sequence>MTTSESEMLLCCAACGIAEVDDVKLKECADCDLARFCSDTCQENHKSQHEEACKKRAAELRDELLFKQPDNSHLGDCPICFLPLPLDLSKATMHNCCSKVVCYGCHYISRIREMKESLQHRCPFCREPIPSTEKECEKQKLKRIEVNDPVAMCHKGGEKYNEGKYPSAFEWYTRAAGLGDVEAHFELSHLYRDGHGVEKDGGKDMYHLKEAAIGGHPDARYELGIGEWNNGNTERAVKHWIIAATQGDDDSVQFLMEIFKEGHVSKDDLAAALRAHQAAVDATKSPQREAAEELQRRIKSV</sequence>
<dbReference type="GO" id="GO:0008270">
    <property type="term" value="F:zinc ion binding"/>
    <property type="evidence" value="ECO:0007669"/>
    <property type="project" value="UniProtKB-KW"/>
</dbReference>
<dbReference type="InterPro" id="IPR050767">
    <property type="entry name" value="Sel1_AlgK"/>
</dbReference>
<feature type="domain" description="MYND-type" evidence="7">
    <location>
        <begin position="12"/>
        <end position="53"/>
    </location>
</feature>
<dbReference type="SUPFAM" id="SSF144232">
    <property type="entry name" value="HIT/MYND zinc finger-like"/>
    <property type="match status" value="1"/>
</dbReference>
<dbReference type="Gene3D" id="1.25.40.10">
    <property type="entry name" value="Tetratricopeptide repeat domain"/>
    <property type="match status" value="1"/>
</dbReference>
<dbReference type="AlphaFoldDB" id="A0AAD8XUJ7"/>
<evidence type="ECO:0000259" key="7">
    <source>
        <dbReference type="PROSITE" id="PS50865"/>
    </source>
</evidence>
<dbReference type="Proteomes" id="UP001224775">
    <property type="component" value="Unassembled WGS sequence"/>
</dbReference>
<dbReference type="Gene3D" id="6.10.140.2220">
    <property type="match status" value="1"/>
</dbReference>
<dbReference type="InterPro" id="IPR013083">
    <property type="entry name" value="Znf_RING/FYVE/PHD"/>
</dbReference>
<dbReference type="PROSITE" id="PS50865">
    <property type="entry name" value="ZF_MYND_2"/>
    <property type="match status" value="1"/>
</dbReference>
<comment type="caution">
    <text evidence="8">The sequence shown here is derived from an EMBL/GenBank/DDBJ whole genome shotgun (WGS) entry which is preliminary data.</text>
</comment>
<dbReference type="PANTHER" id="PTHR11102:SF160">
    <property type="entry name" value="ERAD-ASSOCIATED E3 UBIQUITIN-PROTEIN LIGASE COMPONENT HRD3"/>
    <property type="match status" value="1"/>
</dbReference>
<evidence type="ECO:0000256" key="4">
    <source>
        <dbReference type="ARBA" id="ARBA00038101"/>
    </source>
</evidence>
<evidence type="ECO:0000256" key="1">
    <source>
        <dbReference type="ARBA" id="ARBA00022723"/>
    </source>
</evidence>
<accession>A0AAD8XUJ7</accession>
<keyword evidence="9" id="KW-1185">Reference proteome</keyword>
<dbReference type="SUPFAM" id="SSF81901">
    <property type="entry name" value="HCP-like"/>
    <property type="match status" value="1"/>
</dbReference>
<comment type="similarity">
    <text evidence="4">Belongs to the sel-1 family.</text>
</comment>
<dbReference type="InterPro" id="IPR002893">
    <property type="entry name" value="Znf_MYND"/>
</dbReference>
<evidence type="ECO:0000256" key="6">
    <source>
        <dbReference type="SAM" id="MobiDB-lite"/>
    </source>
</evidence>
<dbReference type="Pfam" id="PF01753">
    <property type="entry name" value="zf-MYND"/>
    <property type="match status" value="1"/>
</dbReference>
<protein>
    <recommendedName>
        <fullName evidence="7">MYND-type domain-containing protein</fullName>
    </recommendedName>
</protein>
<dbReference type="InterPro" id="IPR011990">
    <property type="entry name" value="TPR-like_helical_dom_sf"/>
</dbReference>
<feature type="compositionally biased region" description="Basic and acidic residues" evidence="6">
    <location>
        <begin position="286"/>
        <end position="301"/>
    </location>
</feature>
<feature type="region of interest" description="Disordered" evidence="6">
    <location>
        <begin position="281"/>
        <end position="301"/>
    </location>
</feature>
<gene>
    <name evidence="8" type="ORF">QTG54_015703</name>
</gene>
<evidence type="ECO:0000313" key="8">
    <source>
        <dbReference type="EMBL" id="KAK1733660.1"/>
    </source>
</evidence>
<evidence type="ECO:0000256" key="5">
    <source>
        <dbReference type="PROSITE-ProRule" id="PRU00134"/>
    </source>
</evidence>
<keyword evidence="3" id="KW-0862">Zinc</keyword>
<dbReference type="SMART" id="SM00671">
    <property type="entry name" value="SEL1"/>
    <property type="match status" value="3"/>
</dbReference>
<dbReference type="Gene3D" id="3.30.40.10">
    <property type="entry name" value="Zinc/RING finger domain, C3HC4 (zinc finger)"/>
    <property type="match status" value="1"/>
</dbReference>
<dbReference type="Pfam" id="PF08238">
    <property type="entry name" value="Sel1"/>
    <property type="match status" value="3"/>
</dbReference>